<dbReference type="Pfam" id="PF00388">
    <property type="entry name" value="PI-PLC-X"/>
    <property type="match status" value="1"/>
</dbReference>
<feature type="compositionally biased region" description="Acidic residues" evidence="8">
    <location>
        <begin position="41"/>
        <end position="51"/>
    </location>
</feature>
<dbReference type="OrthoDB" id="269822at2759"/>
<dbReference type="PANTHER" id="PTHR10336">
    <property type="entry name" value="PHOSPHOINOSITIDE-SPECIFIC PHOSPHOLIPASE C FAMILY PROTEIN"/>
    <property type="match status" value="1"/>
</dbReference>
<dbReference type="PROSITE" id="PS50007">
    <property type="entry name" value="PIPLC_X_DOMAIN"/>
    <property type="match status" value="1"/>
</dbReference>
<comment type="catalytic activity">
    <reaction evidence="1 7">
        <text>a 1,2-diacyl-sn-glycero-3-phospho-(1D-myo-inositol-4,5-bisphosphate) + H2O = 1D-myo-inositol 1,4,5-trisphosphate + a 1,2-diacyl-sn-glycerol + H(+)</text>
        <dbReference type="Rhea" id="RHEA:33179"/>
        <dbReference type="ChEBI" id="CHEBI:15377"/>
        <dbReference type="ChEBI" id="CHEBI:15378"/>
        <dbReference type="ChEBI" id="CHEBI:17815"/>
        <dbReference type="ChEBI" id="CHEBI:58456"/>
        <dbReference type="ChEBI" id="CHEBI:203600"/>
        <dbReference type="EC" id="3.1.4.11"/>
    </reaction>
</comment>
<dbReference type="PROSITE" id="PS50004">
    <property type="entry name" value="C2"/>
    <property type="match status" value="1"/>
</dbReference>
<feature type="domain" description="C2" evidence="9">
    <location>
        <begin position="446"/>
        <end position="584"/>
    </location>
</feature>
<dbReference type="RefSeq" id="XP_025366458.1">
    <property type="nucleotide sequence ID" value="XM_025517222.1"/>
</dbReference>
<dbReference type="InterPro" id="IPR000008">
    <property type="entry name" value="C2_dom"/>
</dbReference>
<evidence type="ECO:0000256" key="5">
    <source>
        <dbReference type="ARBA" id="ARBA00023224"/>
    </source>
</evidence>
<proteinExistence type="predicted"/>
<dbReference type="GO" id="GO:0051209">
    <property type="term" value="P:release of sequestered calcium ion into cytosol"/>
    <property type="evidence" value="ECO:0007669"/>
    <property type="project" value="TreeGrafter"/>
</dbReference>
<accession>A0A316VQG0</accession>
<dbReference type="InterPro" id="IPR000909">
    <property type="entry name" value="PLipase_C_PInositol-sp_X_dom"/>
</dbReference>
<evidence type="ECO:0000256" key="1">
    <source>
        <dbReference type="ARBA" id="ARBA00001195"/>
    </source>
</evidence>
<evidence type="ECO:0000256" key="3">
    <source>
        <dbReference type="ARBA" id="ARBA00022963"/>
    </source>
</evidence>
<keyword evidence="2 7" id="KW-0378">Hydrolase</keyword>
<comment type="function">
    <text evidence="6">The production of the second messenger molecules diacylglycerol (DAG) and inositol 1,4,5-trisphosphate (IP3) is mediated by activated phosphatidylinositol-specific phospholipase C enzymes.</text>
</comment>
<dbReference type="GO" id="GO:0048015">
    <property type="term" value="P:phosphatidylinositol-mediated signaling"/>
    <property type="evidence" value="ECO:0007669"/>
    <property type="project" value="TreeGrafter"/>
</dbReference>
<feature type="domain" description="PI-PLC Y-box" evidence="10">
    <location>
        <begin position="331"/>
        <end position="451"/>
    </location>
</feature>
<dbReference type="InterPro" id="IPR017946">
    <property type="entry name" value="PLC-like_Pdiesterase_TIM-brl"/>
</dbReference>
<keyword evidence="5" id="KW-0807">Transducer</keyword>
<dbReference type="GO" id="GO:0016042">
    <property type="term" value="P:lipid catabolic process"/>
    <property type="evidence" value="ECO:0007669"/>
    <property type="project" value="UniProtKB-KW"/>
</dbReference>
<dbReference type="EMBL" id="KZ819479">
    <property type="protein sequence ID" value="PWN39298.1"/>
    <property type="molecule type" value="Genomic_DNA"/>
</dbReference>
<dbReference type="SMART" id="SM00149">
    <property type="entry name" value="PLCYc"/>
    <property type="match status" value="1"/>
</dbReference>
<dbReference type="GeneID" id="37039092"/>
<dbReference type="Proteomes" id="UP000245783">
    <property type="component" value="Unassembled WGS sequence"/>
</dbReference>
<dbReference type="GO" id="GO:0004435">
    <property type="term" value="F:phosphatidylinositol-4,5-bisphosphate phospholipase C activity"/>
    <property type="evidence" value="ECO:0007669"/>
    <property type="project" value="UniProtKB-EC"/>
</dbReference>
<name>A0A316VQG0_9BASI</name>
<dbReference type="PRINTS" id="PR00390">
    <property type="entry name" value="PHPHLIPASEC"/>
</dbReference>
<feature type="region of interest" description="Disordered" evidence="8">
    <location>
        <begin position="1"/>
        <end position="52"/>
    </location>
</feature>
<dbReference type="InterPro" id="IPR035892">
    <property type="entry name" value="C2_domain_sf"/>
</dbReference>
<feature type="region of interest" description="Disordered" evidence="8">
    <location>
        <begin position="495"/>
        <end position="526"/>
    </location>
</feature>
<feature type="compositionally biased region" description="Basic residues" evidence="8">
    <location>
        <begin position="505"/>
        <end position="517"/>
    </location>
</feature>
<keyword evidence="3 7" id="KW-0442">Lipid degradation</keyword>
<feature type="compositionally biased region" description="Pro residues" evidence="8">
    <location>
        <begin position="1"/>
        <end position="10"/>
    </location>
</feature>
<evidence type="ECO:0000256" key="7">
    <source>
        <dbReference type="RuleBase" id="RU361133"/>
    </source>
</evidence>
<evidence type="ECO:0000313" key="12">
    <source>
        <dbReference type="Proteomes" id="UP000245783"/>
    </source>
</evidence>
<dbReference type="Gene3D" id="2.60.40.150">
    <property type="entry name" value="C2 domain"/>
    <property type="match status" value="1"/>
</dbReference>
<dbReference type="Gene3D" id="3.20.20.190">
    <property type="entry name" value="Phosphatidylinositol (PI) phosphodiesterase"/>
    <property type="match status" value="1"/>
</dbReference>
<dbReference type="PANTHER" id="PTHR10336:SF169">
    <property type="entry name" value="PHOSPHOINOSITIDE PHOSPHOLIPASE C"/>
    <property type="match status" value="1"/>
</dbReference>
<dbReference type="InterPro" id="IPR001711">
    <property type="entry name" value="PLipase_C_Pinositol-sp_Y"/>
</dbReference>
<organism evidence="11 12">
    <name type="scientific">Ceraceosorus guamensis</name>
    <dbReference type="NCBI Taxonomy" id="1522189"/>
    <lineage>
        <taxon>Eukaryota</taxon>
        <taxon>Fungi</taxon>
        <taxon>Dikarya</taxon>
        <taxon>Basidiomycota</taxon>
        <taxon>Ustilaginomycotina</taxon>
        <taxon>Exobasidiomycetes</taxon>
        <taxon>Ceraceosorales</taxon>
        <taxon>Ceraceosoraceae</taxon>
        <taxon>Ceraceosorus</taxon>
    </lineage>
</organism>
<dbReference type="InParanoid" id="A0A316VQG0"/>
<sequence length="605" mass="66155">MTPTPAPPPVAAAGSHGPDSEAPSIPTHRFAKLNPFKPSDDEGGDDLGQEADLDHLAGGGRVIGSAADIDERKKLRVSHALRSFLAHRAKEIAESDIGGGEEETRHSVAVQNILARSQVHQPAYVVDRTHPLTEYFISSSHNTYLVSKQLYGKSDANAYKAHLQAGARCVEIDAWDNDQSPDEPKVTHGYTLTAHVPFRSVCKAIAEQVEAEIAEAKNRKEPLPNPVFISLENHAGPAGQERISAILKEELRDKLITEPVSRGPDGQSVATLGDLGGKVLVMVEWYGHTDAGDVAAITDAKEEESSSSDEEERAYNERKAKAQQSKIVPELAALGVYAQSMKPTSNAWVQGTSDPSSTPHNALVNVEERAVKKLISEGASDGLVSHNASNLMRIYPKGLRINSSNLNPVPFWGVGAQVCALNMQTFDYAAGLNEAMFANTDGWVLKPPHLRRQPGPKPSGKVQLRLEIAGATDLPVPDDREKDIKPYVTCSLYHPQATGSPEKRKTSHYRPHKHKQLFGKEQPPATSPIWDPPEQLEWQFDNDDLTFLRILIKSDDAFARNPAFLTTSIRLTSAPNGQWTFFRLLNLRGVPTAATLLARFTLRQV</sequence>
<dbReference type="STRING" id="1522189.A0A316VQG0"/>
<keyword evidence="4 7" id="KW-0443">Lipid metabolism</keyword>
<dbReference type="Pfam" id="PF00387">
    <property type="entry name" value="PI-PLC-Y"/>
    <property type="match status" value="1"/>
</dbReference>
<keyword evidence="12" id="KW-1185">Reference proteome</keyword>
<dbReference type="SMART" id="SM00148">
    <property type="entry name" value="PLCXc"/>
    <property type="match status" value="1"/>
</dbReference>
<reference evidence="11 12" key="1">
    <citation type="journal article" date="2018" name="Mol. Biol. Evol.">
        <title>Broad Genomic Sampling Reveals a Smut Pathogenic Ancestry of the Fungal Clade Ustilaginomycotina.</title>
        <authorList>
            <person name="Kijpornyongpan T."/>
            <person name="Mondo S.J."/>
            <person name="Barry K."/>
            <person name="Sandor L."/>
            <person name="Lee J."/>
            <person name="Lipzen A."/>
            <person name="Pangilinan J."/>
            <person name="LaButti K."/>
            <person name="Hainaut M."/>
            <person name="Henrissat B."/>
            <person name="Grigoriev I.V."/>
            <person name="Spatafora J.W."/>
            <person name="Aime M.C."/>
        </authorList>
    </citation>
    <scope>NUCLEOTIDE SEQUENCE [LARGE SCALE GENOMIC DNA]</scope>
    <source>
        <strain evidence="11 12">MCA 4658</strain>
    </source>
</reference>
<evidence type="ECO:0000256" key="2">
    <source>
        <dbReference type="ARBA" id="ARBA00022801"/>
    </source>
</evidence>
<gene>
    <name evidence="11" type="ORF">IE81DRAFT_369212</name>
</gene>
<dbReference type="FunFam" id="3.20.20.190:FF:000039">
    <property type="entry name" value="Phosphoinositide phospholipase C"/>
    <property type="match status" value="1"/>
</dbReference>
<evidence type="ECO:0000256" key="4">
    <source>
        <dbReference type="ARBA" id="ARBA00023098"/>
    </source>
</evidence>
<dbReference type="AlphaFoldDB" id="A0A316VQG0"/>
<evidence type="ECO:0000313" key="11">
    <source>
        <dbReference type="EMBL" id="PWN39298.1"/>
    </source>
</evidence>
<feature type="region of interest" description="Disordered" evidence="8">
    <location>
        <begin position="298"/>
        <end position="321"/>
    </location>
</feature>
<dbReference type="EC" id="3.1.4.11" evidence="7"/>
<protein>
    <recommendedName>
        <fullName evidence="7">Phosphoinositide phospholipase C</fullName>
        <ecNumber evidence="7">3.1.4.11</ecNumber>
    </recommendedName>
</protein>
<dbReference type="InterPro" id="IPR001192">
    <property type="entry name" value="PI-PLC_fam"/>
</dbReference>
<evidence type="ECO:0000259" key="10">
    <source>
        <dbReference type="PROSITE" id="PS50008"/>
    </source>
</evidence>
<dbReference type="PROSITE" id="PS50008">
    <property type="entry name" value="PIPLC_Y_DOMAIN"/>
    <property type="match status" value="1"/>
</dbReference>
<dbReference type="SUPFAM" id="SSF51695">
    <property type="entry name" value="PLC-like phosphodiesterases"/>
    <property type="match status" value="1"/>
</dbReference>
<evidence type="ECO:0000259" key="9">
    <source>
        <dbReference type="PROSITE" id="PS50004"/>
    </source>
</evidence>
<dbReference type="SUPFAM" id="SSF49562">
    <property type="entry name" value="C2 domain (Calcium/lipid-binding domain, CaLB)"/>
    <property type="match status" value="1"/>
</dbReference>
<evidence type="ECO:0000256" key="6">
    <source>
        <dbReference type="ARBA" id="ARBA00059664"/>
    </source>
</evidence>
<evidence type="ECO:0000256" key="8">
    <source>
        <dbReference type="SAM" id="MobiDB-lite"/>
    </source>
</evidence>